<organism evidence="8 9">
    <name type="scientific">Halorussus caseinilyticus</name>
    <dbReference type="NCBI Taxonomy" id="3034025"/>
    <lineage>
        <taxon>Archaea</taxon>
        <taxon>Methanobacteriati</taxon>
        <taxon>Methanobacteriota</taxon>
        <taxon>Stenosarchaea group</taxon>
        <taxon>Halobacteria</taxon>
        <taxon>Halobacteriales</taxon>
        <taxon>Haladaptataceae</taxon>
        <taxon>Halorussus</taxon>
    </lineage>
</organism>
<evidence type="ECO:0000256" key="6">
    <source>
        <dbReference type="ARBA" id="ARBA00023136"/>
    </source>
</evidence>
<dbReference type="Pfam" id="PF04066">
    <property type="entry name" value="MrpF_PhaF"/>
    <property type="match status" value="1"/>
</dbReference>
<dbReference type="PANTHER" id="PTHR34702">
    <property type="entry name" value="NA(+)/H(+) ANTIPORTER SUBUNIT F1"/>
    <property type="match status" value="1"/>
</dbReference>
<feature type="transmembrane region" description="Helical" evidence="7">
    <location>
        <begin position="64"/>
        <end position="85"/>
    </location>
</feature>
<gene>
    <name evidence="8" type="ORF">ACFQJ6_15975</name>
</gene>
<comment type="subcellular location">
    <subcellularLocation>
        <location evidence="1">Cell membrane</location>
        <topology evidence="1">Multi-pass membrane protein</topology>
    </subcellularLocation>
</comment>
<dbReference type="PANTHER" id="PTHR34702:SF1">
    <property type="entry name" value="NA(+)_H(+) ANTIPORTER SUBUNIT F"/>
    <property type="match status" value="1"/>
</dbReference>
<sequence>MTDAPTDFLLGVAVVLVALAGVVGYRVVVGPTLQDRVVAVNALGTTAVVVLALLAAALDDPGLLDVALAYGLLNFLLSVGLARVLGEQNAPTAGKSPDADGGPR</sequence>
<dbReference type="EMBL" id="JBHSZH010000005">
    <property type="protein sequence ID" value="MFC7081382.1"/>
    <property type="molecule type" value="Genomic_DNA"/>
</dbReference>
<evidence type="ECO:0000256" key="1">
    <source>
        <dbReference type="ARBA" id="ARBA00004651"/>
    </source>
</evidence>
<dbReference type="InterPro" id="IPR007208">
    <property type="entry name" value="MrpF/PhaF-like"/>
</dbReference>
<evidence type="ECO:0000256" key="4">
    <source>
        <dbReference type="ARBA" id="ARBA00022692"/>
    </source>
</evidence>
<dbReference type="GeneID" id="79301870"/>
<keyword evidence="6 7" id="KW-0472">Membrane</keyword>
<evidence type="ECO:0000313" key="8">
    <source>
        <dbReference type="EMBL" id="MFC7081382.1"/>
    </source>
</evidence>
<evidence type="ECO:0000256" key="5">
    <source>
        <dbReference type="ARBA" id="ARBA00022989"/>
    </source>
</evidence>
<comment type="caution">
    <text evidence="8">The sequence shown here is derived from an EMBL/GenBank/DDBJ whole genome shotgun (WGS) entry which is preliminary data.</text>
</comment>
<name>A0ABD5WLG1_9EURY</name>
<proteinExistence type="predicted"/>
<protein>
    <submittedName>
        <fullName evidence="8">Monovalent cation/H+ antiporter complex subunit F</fullName>
    </submittedName>
</protein>
<evidence type="ECO:0000256" key="3">
    <source>
        <dbReference type="ARBA" id="ARBA00022475"/>
    </source>
</evidence>
<evidence type="ECO:0000313" key="9">
    <source>
        <dbReference type="Proteomes" id="UP001596407"/>
    </source>
</evidence>
<accession>A0ABD5WLG1</accession>
<dbReference type="RefSeq" id="WP_276280705.1">
    <property type="nucleotide sequence ID" value="NZ_CP119809.1"/>
</dbReference>
<feature type="transmembrane region" description="Helical" evidence="7">
    <location>
        <begin position="6"/>
        <end position="25"/>
    </location>
</feature>
<keyword evidence="5 7" id="KW-1133">Transmembrane helix</keyword>
<dbReference type="AlphaFoldDB" id="A0ABD5WLG1"/>
<keyword evidence="2" id="KW-0813">Transport</keyword>
<evidence type="ECO:0000256" key="7">
    <source>
        <dbReference type="SAM" id="Phobius"/>
    </source>
</evidence>
<feature type="transmembrane region" description="Helical" evidence="7">
    <location>
        <begin position="37"/>
        <end position="58"/>
    </location>
</feature>
<evidence type="ECO:0000256" key="2">
    <source>
        <dbReference type="ARBA" id="ARBA00022448"/>
    </source>
</evidence>
<keyword evidence="4 7" id="KW-0812">Transmembrane</keyword>
<keyword evidence="9" id="KW-1185">Reference proteome</keyword>
<dbReference type="Proteomes" id="UP001596407">
    <property type="component" value="Unassembled WGS sequence"/>
</dbReference>
<keyword evidence="3" id="KW-1003">Cell membrane</keyword>
<dbReference type="GO" id="GO:0005886">
    <property type="term" value="C:plasma membrane"/>
    <property type="evidence" value="ECO:0007669"/>
    <property type="project" value="UniProtKB-SubCell"/>
</dbReference>
<dbReference type="NCBIfam" id="NF009244">
    <property type="entry name" value="PRK12599.1-3"/>
    <property type="match status" value="1"/>
</dbReference>
<reference evidence="8 9" key="1">
    <citation type="journal article" date="2019" name="Int. J. Syst. Evol. Microbiol.">
        <title>The Global Catalogue of Microorganisms (GCM) 10K type strain sequencing project: providing services to taxonomists for standard genome sequencing and annotation.</title>
        <authorList>
            <consortium name="The Broad Institute Genomics Platform"/>
            <consortium name="The Broad Institute Genome Sequencing Center for Infectious Disease"/>
            <person name="Wu L."/>
            <person name="Ma J."/>
        </authorList>
    </citation>
    <scope>NUCLEOTIDE SEQUENCE [LARGE SCALE GENOMIC DNA]</scope>
    <source>
        <strain evidence="8 9">DT72</strain>
    </source>
</reference>